<protein>
    <submittedName>
        <fullName evidence="7">Efflux RND transporter periplasmic adaptor subunit</fullName>
    </submittedName>
</protein>
<proteinExistence type="inferred from homology"/>
<evidence type="ECO:0000259" key="6">
    <source>
        <dbReference type="Pfam" id="PF25954"/>
    </source>
</evidence>
<feature type="domain" description="Multidrug resistance protein MdtA-like alpha-helical hairpin" evidence="4">
    <location>
        <begin position="102"/>
        <end position="171"/>
    </location>
</feature>
<dbReference type="EMBL" id="JADJMS010000008">
    <property type="protein sequence ID" value="MBK7414376.1"/>
    <property type="molecule type" value="Genomic_DNA"/>
</dbReference>
<comment type="similarity">
    <text evidence="1">Belongs to the membrane fusion protein (MFP) (TC 8.A.1) family.</text>
</comment>
<sequence length="408" mass="43186">MKPVSKIILGATVIAGLIGGGIWYANQRAGQAPEQRYKLAMLEKGEVTQTVSANGTLNPVVLVSVGTQVSGTVKKLYVDFNDKVEAGQPLLELDAALLTAQVKQTEASVANASAALELAQANEARMRSLFAQEYVSKQEYETSRQAMKSATAQLALARASLEKDRVNLANTTIRSPVSGVVVDRVVDLGQTVAASFQTPVLIKIAQDLSEMRIDTSFAEADIGNLREGQKARFTVDAFPNRSFNGEVQQIRLNPTNQQNVVTYNVRVSVANKDQALLPGMTAYVSIGVSKRQDVLLLPNAALRYKPADAGEKAKENGPKPASTVTGSPGAGGGAGAGAGKPGKKRDSQSGTVYVLAGDEIKPVSVQIGITDNRNTELVSGELKEGDRLITGENTAGNKKPSSVGMRMF</sequence>
<evidence type="ECO:0000256" key="3">
    <source>
        <dbReference type="SAM" id="Phobius"/>
    </source>
</evidence>
<dbReference type="Gene3D" id="2.40.50.100">
    <property type="match status" value="1"/>
</dbReference>
<keyword evidence="3" id="KW-0812">Transmembrane</keyword>
<dbReference type="PANTHER" id="PTHR30469:SF33">
    <property type="entry name" value="SLR1207 PROTEIN"/>
    <property type="match status" value="1"/>
</dbReference>
<feature type="compositionally biased region" description="Basic and acidic residues" evidence="2">
    <location>
        <begin position="308"/>
        <end position="317"/>
    </location>
</feature>
<dbReference type="Gene3D" id="1.10.287.470">
    <property type="entry name" value="Helix hairpin bin"/>
    <property type="match status" value="1"/>
</dbReference>
<dbReference type="InterPro" id="IPR006143">
    <property type="entry name" value="RND_pump_MFP"/>
</dbReference>
<dbReference type="InterPro" id="IPR058625">
    <property type="entry name" value="MdtA-like_BSH"/>
</dbReference>
<evidence type="ECO:0000313" key="7">
    <source>
        <dbReference type="EMBL" id="MBK7414376.1"/>
    </source>
</evidence>
<feature type="domain" description="CusB-like beta-barrel" evidence="6">
    <location>
        <begin position="215"/>
        <end position="287"/>
    </location>
</feature>
<accession>A0A935JUW1</accession>
<evidence type="ECO:0000259" key="5">
    <source>
        <dbReference type="Pfam" id="PF25917"/>
    </source>
</evidence>
<feature type="domain" description="Multidrug resistance protein MdtA-like barrel-sandwich hybrid" evidence="5">
    <location>
        <begin position="63"/>
        <end position="202"/>
    </location>
</feature>
<dbReference type="InterPro" id="IPR058792">
    <property type="entry name" value="Beta-barrel_RND_2"/>
</dbReference>
<dbReference type="Gene3D" id="2.40.30.170">
    <property type="match status" value="1"/>
</dbReference>
<dbReference type="GO" id="GO:0015562">
    <property type="term" value="F:efflux transmembrane transporter activity"/>
    <property type="evidence" value="ECO:0007669"/>
    <property type="project" value="TreeGrafter"/>
</dbReference>
<dbReference type="Pfam" id="PF25917">
    <property type="entry name" value="BSH_RND"/>
    <property type="match status" value="1"/>
</dbReference>
<evidence type="ECO:0000313" key="8">
    <source>
        <dbReference type="Proteomes" id="UP000739411"/>
    </source>
</evidence>
<feature type="region of interest" description="Disordered" evidence="2">
    <location>
        <begin position="308"/>
        <end position="349"/>
    </location>
</feature>
<dbReference type="Pfam" id="PF25876">
    <property type="entry name" value="HH_MFP_RND"/>
    <property type="match status" value="1"/>
</dbReference>
<keyword evidence="3" id="KW-0472">Membrane</keyword>
<feature type="compositionally biased region" description="Gly residues" evidence="2">
    <location>
        <begin position="328"/>
        <end position="340"/>
    </location>
</feature>
<organism evidence="7 8">
    <name type="scientific">Candidatus Dechloromonas phosphorivorans</name>
    <dbReference type="NCBI Taxonomy" id="2899244"/>
    <lineage>
        <taxon>Bacteria</taxon>
        <taxon>Pseudomonadati</taxon>
        <taxon>Pseudomonadota</taxon>
        <taxon>Betaproteobacteria</taxon>
        <taxon>Rhodocyclales</taxon>
        <taxon>Azonexaceae</taxon>
        <taxon>Dechloromonas</taxon>
    </lineage>
</organism>
<evidence type="ECO:0000256" key="2">
    <source>
        <dbReference type="SAM" id="MobiDB-lite"/>
    </source>
</evidence>
<dbReference type="PANTHER" id="PTHR30469">
    <property type="entry name" value="MULTIDRUG RESISTANCE PROTEIN MDTA"/>
    <property type="match status" value="1"/>
</dbReference>
<keyword evidence="3" id="KW-1133">Transmembrane helix</keyword>
<dbReference type="GO" id="GO:1990281">
    <property type="term" value="C:efflux pump complex"/>
    <property type="evidence" value="ECO:0007669"/>
    <property type="project" value="TreeGrafter"/>
</dbReference>
<dbReference type="Pfam" id="PF25954">
    <property type="entry name" value="Beta-barrel_RND_2"/>
    <property type="match status" value="1"/>
</dbReference>
<dbReference type="NCBIfam" id="TIGR01730">
    <property type="entry name" value="RND_mfp"/>
    <property type="match status" value="1"/>
</dbReference>
<dbReference type="AlphaFoldDB" id="A0A935JUW1"/>
<name>A0A935JUW1_9RHOO</name>
<feature type="transmembrane region" description="Helical" evidence="3">
    <location>
        <begin position="7"/>
        <end position="25"/>
    </location>
</feature>
<comment type="caution">
    <text evidence="7">The sequence shown here is derived from an EMBL/GenBank/DDBJ whole genome shotgun (WGS) entry which is preliminary data.</text>
</comment>
<dbReference type="InterPro" id="IPR058624">
    <property type="entry name" value="MdtA-like_HH"/>
</dbReference>
<evidence type="ECO:0000259" key="4">
    <source>
        <dbReference type="Pfam" id="PF25876"/>
    </source>
</evidence>
<dbReference type="SUPFAM" id="SSF111369">
    <property type="entry name" value="HlyD-like secretion proteins"/>
    <property type="match status" value="1"/>
</dbReference>
<gene>
    <name evidence="7" type="ORF">IPJ38_03895</name>
</gene>
<dbReference type="Proteomes" id="UP000739411">
    <property type="component" value="Unassembled WGS sequence"/>
</dbReference>
<reference evidence="7 8" key="1">
    <citation type="submission" date="2020-10" db="EMBL/GenBank/DDBJ databases">
        <title>Connecting structure to function with the recovery of over 1000 high-quality activated sludge metagenome-assembled genomes encoding full-length rRNA genes using long-read sequencing.</title>
        <authorList>
            <person name="Singleton C.M."/>
            <person name="Petriglieri F."/>
            <person name="Kristensen J.M."/>
            <person name="Kirkegaard R.H."/>
            <person name="Michaelsen T.Y."/>
            <person name="Andersen M.H."/>
            <person name="Karst S.M."/>
            <person name="Dueholm M.S."/>
            <person name="Nielsen P.H."/>
            <person name="Albertsen M."/>
        </authorList>
    </citation>
    <scope>NUCLEOTIDE SEQUENCE [LARGE SCALE GENOMIC DNA]</scope>
    <source>
        <strain evidence="7">EsbW_18-Q3-R4-48_BATAC.463</strain>
    </source>
</reference>
<evidence type="ECO:0000256" key="1">
    <source>
        <dbReference type="ARBA" id="ARBA00009477"/>
    </source>
</evidence>